<name>A0AAN8VKF0_9MAGN</name>
<reference evidence="4 5" key="1">
    <citation type="submission" date="2023-12" db="EMBL/GenBank/DDBJ databases">
        <title>A high-quality genome assembly for Dillenia turbinata (Dilleniales).</title>
        <authorList>
            <person name="Chanderbali A."/>
        </authorList>
    </citation>
    <scope>NUCLEOTIDE SEQUENCE [LARGE SCALE GENOMIC DNA]</scope>
    <source>
        <strain evidence="4">LSX21</strain>
        <tissue evidence="4">Leaf</tissue>
    </source>
</reference>
<dbReference type="InterPro" id="IPR011009">
    <property type="entry name" value="Kinase-like_dom_sf"/>
</dbReference>
<keyword evidence="3" id="KW-1133">Transmembrane helix</keyword>
<evidence type="ECO:0000313" key="4">
    <source>
        <dbReference type="EMBL" id="KAK6931536.1"/>
    </source>
</evidence>
<dbReference type="PANTHER" id="PTHR46008:SF2">
    <property type="entry name" value="LEAF RUST 10 DISEASE-RESISTANCE LOCUS RECEPTOR-LIKE PROTEIN KINASE-LIKE 1.4"/>
    <property type="match status" value="1"/>
</dbReference>
<evidence type="ECO:0000313" key="5">
    <source>
        <dbReference type="Proteomes" id="UP001370490"/>
    </source>
</evidence>
<gene>
    <name evidence="4" type="ORF">RJ641_003329</name>
</gene>
<evidence type="ECO:0000256" key="3">
    <source>
        <dbReference type="SAM" id="Phobius"/>
    </source>
</evidence>
<keyword evidence="1" id="KW-0547">Nucleotide-binding</keyword>
<protein>
    <submittedName>
        <fullName evidence="4">Uncharacterized protein</fullName>
    </submittedName>
</protein>
<keyword evidence="3" id="KW-0812">Transmembrane</keyword>
<dbReference type="GO" id="GO:0005524">
    <property type="term" value="F:ATP binding"/>
    <property type="evidence" value="ECO:0007669"/>
    <property type="project" value="UniProtKB-KW"/>
</dbReference>
<evidence type="ECO:0000256" key="1">
    <source>
        <dbReference type="ARBA" id="ARBA00022741"/>
    </source>
</evidence>
<keyword evidence="3" id="KW-0472">Membrane</keyword>
<dbReference type="PANTHER" id="PTHR46008">
    <property type="entry name" value="LEAF RUST 10 DISEASE-RESISTANCE LOCUS RECEPTOR-LIKE PROTEIN KINASE-LIKE 1.4"/>
    <property type="match status" value="1"/>
</dbReference>
<dbReference type="Proteomes" id="UP001370490">
    <property type="component" value="Unassembled WGS sequence"/>
</dbReference>
<keyword evidence="2" id="KW-0067">ATP-binding</keyword>
<dbReference type="EMBL" id="JBAMMX010000011">
    <property type="protein sequence ID" value="KAK6931536.1"/>
    <property type="molecule type" value="Genomic_DNA"/>
</dbReference>
<dbReference type="Gene3D" id="3.30.200.20">
    <property type="entry name" value="Phosphorylase Kinase, domain 1"/>
    <property type="match status" value="1"/>
</dbReference>
<dbReference type="SUPFAM" id="SSF56112">
    <property type="entry name" value="Protein kinase-like (PK-like)"/>
    <property type="match status" value="1"/>
</dbReference>
<accession>A0AAN8VKF0</accession>
<evidence type="ECO:0000256" key="2">
    <source>
        <dbReference type="ARBA" id="ARBA00022840"/>
    </source>
</evidence>
<dbReference type="GO" id="GO:0016301">
    <property type="term" value="F:kinase activity"/>
    <property type="evidence" value="ECO:0007669"/>
    <property type="project" value="TreeGrafter"/>
</dbReference>
<comment type="caution">
    <text evidence="4">The sequence shown here is derived from an EMBL/GenBank/DDBJ whole genome shotgun (WGS) entry which is preliminary data.</text>
</comment>
<dbReference type="AlphaFoldDB" id="A0AAN8VKF0"/>
<organism evidence="4 5">
    <name type="scientific">Dillenia turbinata</name>
    <dbReference type="NCBI Taxonomy" id="194707"/>
    <lineage>
        <taxon>Eukaryota</taxon>
        <taxon>Viridiplantae</taxon>
        <taxon>Streptophyta</taxon>
        <taxon>Embryophyta</taxon>
        <taxon>Tracheophyta</taxon>
        <taxon>Spermatophyta</taxon>
        <taxon>Magnoliopsida</taxon>
        <taxon>eudicotyledons</taxon>
        <taxon>Gunneridae</taxon>
        <taxon>Pentapetalae</taxon>
        <taxon>Dilleniales</taxon>
        <taxon>Dilleniaceae</taxon>
        <taxon>Dillenia</taxon>
    </lineage>
</organism>
<feature type="transmembrane region" description="Helical" evidence="3">
    <location>
        <begin position="97"/>
        <end position="120"/>
    </location>
</feature>
<proteinExistence type="predicted"/>
<keyword evidence="5" id="KW-1185">Reference proteome</keyword>
<sequence length="194" mass="21316">MFQFLSFIIYYDPSKSDIPAPGIPPQHCSVIQMPRPLDLENSKPTDLFERLTPIITLDYQVTSECLDCHSEAGQCAQNAFSGTFQCNGLKKGDKRKVVILAIVIPGAVLITLLAALLIYLHRHRKQKEGSSNFLLGGIFSGRSKSDLEKSAISYGLPVFTYGELEEATNNFDSSKELGDGGFGTVYYGKKIQAS</sequence>